<name>A0A7J9K581_9ROSI</name>
<reference evidence="2 3" key="1">
    <citation type="journal article" date="2019" name="Genome Biol. Evol.">
        <title>Insights into the evolution of the New World diploid cottons (Gossypium, subgenus Houzingenia) based on genome sequencing.</title>
        <authorList>
            <person name="Grover C.E."/>
            <person name="Arick M.A. 2nd"/>
            <person name="Thrash A."/>
            <person name="Conover J.L."/>
            <person name="Sanders W.S."/>
            <person name="Peterson D.G."/>
            <person name="Frelichowski J.E."/>
            <person name="Scheffler J.A."/>
            <person name="Scheffler B.E."/>
            <person name="Wendel J.F."/>
        </authorList>
    </citation>
    <scope>NUCLEOTIDE SEQUENCE [LARGE SCALE GENOMIC DNA]</scope>
    <source>
        <strain evidence="2">6</strain>
        <tissue evidence="2">Leaf</tissue>
    </source>
</reference>
<dbReference type="InterPro" id="IPR053793">
    <property type="entry name" value="PB1-like"/>
</dbReference>
<dbReference type="GO" id="GO:0009725">
    <property type="term" value="P:response to hormone"/>
    <property type="evidence" value="ECO:0007669"/>
    <property type="project" value="InterPro"/>
</dbReference>
<dbReference type="Gene3D" id="3.10.20.90">
    <property type="entry name" value="Phosphatidylinositol 3-kinase Catalytic Subunit, Chain A, domain 1"/>
    <property type="match status" value="1"/>
</dbReference>
<dbReference type="PANTHER" id="PTHR31384:SF160">
    <property type="entry name" value="AUXIN RESPONSE FACTOR 16"/>
    <property type="match status" value="1"/>
</dbReference>
<evidence type="ECO:0000259" key="1">
    <source>
        <dbReference type="PROSITE" id="PS51745"/>
    </source>
</evidence>
<dbReference type="PROSITE" id="PS51745">
    <property type="entry name" value="PB1"/>
    <property type="match status" value="1"/>
</dbReference>
<protein>
    <recommendedName>
        <fullName evidence="1">PB1 domain-containing protein</fullName>
    </recommendedName>
</protein>
<feature type="domain" description="PB1" evidence="1">
    <location>
        <begin position="1"/>
        <end position="77"/>
    </location>
</feature>
<accession>A0A7J9K581</accession>
<evidence type="ECO:0000313" key="3">
    <source>
        <dbReference type="Proteomes" id="UP000593575"/>
    </source>
</evidence>
<comment type="caution">
    <text evidence="2">The sequence shown here is derived from an EMBL/GenBank/DDBJ whole genome shotgun (WGS) entry which is preliminary data.</text>
</comment>
<sequence length="80" mass="8915">MESENVGRTLDLSVLGSYEELYGKLANMFGIESSEMLSSVLYRDAAGSVKHTGDEPFSEFMKTARRLTILMDSSSDNLER</sequence>
<keyword evidence="3" id="KW-1185">Reference proteome</keyword>
<evidence type="ECO:0000313" key="2">
    <source>
        <dbReference type="EMBL" id="MBA0841551.1"/>
    </source>
</evidence>
<proteinExistence type="predicted"/>
<dbReference type="PANTHER" id="PTHR31384">
    <property type="entry name" value="AUXIN RESPONSE FACTOR 4-RELATED"/>
    <property type="match status" value="1"/>
</dbReference>
<dbReference type="GO" id="GO:0006355">
    <property type="term" value="P:regulation of DNA-templated transcription"/>
    <property type="evidence" value="ECO:0007669"/>
    <property type="project" value="InterPro"/>
</dbReference>
<organism evidence="2 3">
    <name type="scientific">Gossypium armourianum</name>
    <dbReference type="NCBI Taxonomy" id="34283"/>
    <lineage>
        <taxon>Eukaryota</taxon>
        <taxon>Viridiplantae</taxon>
        <taxon>Streptophyta</taxon>
        <taxon>Embryophyta</taxon>
        <taxon>Tracheophyta</taxon>
        <taxon>Spermatophyta</taxon>
        <taxon>Magnoliopsida</taxon>
        <taxon>eudicotyledons</taxon>
        <taxon>Gunneridae</taxon>
        <taxon>Pentapetalae</taxon>
        <taxon>rosids</taxon>
        <taxon>malvids</taxon>
        <taxon>Malvales</taxon>
        <taxon>Malvaceae</taxon>
        <taxon>Malvoideae</taxon>
        <taxon>Gossypium</taxon>
    </lineage>
</organism>
<dbReference type="AlphaFoldDB" id="A0A7J9K581"/>
<dbReference type="Proteomes" id="UP000593575">
    <property type="component" value="Unassembled WGS sequence"/>
</dbReference>
<dbReference type="InterPro" id="IPR044835">
    <property type="entry name" value="ARF_plant"/>
</dbReference>
<gene>
    <name evidence="2" type="ORF">Goarm_004037</name>
</gene>
<dbReference type="GO" id="GO:0003677">
    <property type="term" value="F:DNA binding"/>
    <property type="evidence" value="ECO:0007669"/>
    <property type="project" value="InterPro"/>
</dbReference>
<dbReference type="EMBL" id="JABFAE010000011">
    <property type="protein sequence ID" value="MBA0841551.1"/>
    <property type="molecule type" value="Genomic_DNA"/>
</dbReference>